<feature type="domain" description="THAP-type" evidence="6">
    <location>
        <begin position="7"/>
        <end position="93"/>
    </location>
</feature>
<dbReference type="SMART" id="SM00692">
    <property type="entry name" value="DM3"/>
    <property type="match status" value="1"/>
</dbReference>
<dbReference type="Proteomes" id="UP001153636">
    <property type="component" value="Chromosome 13"/>
</dbReference>
<evidence type="ECO:0000313" key="7">
    <source>
        <dbReference type="EMBL" id="CAH1102727.1"/>
    </source>
</evidence>
<evidence type="ECO:0000256" key="2">
    <source>
        <dbReference type="ARBA" id="ARBA00022771"/>
    </source>
</evidence>
<keyword evidence="8" id="KW-1185">Reference proteome</keyword>
<evidence type="ECO:0000256" key="4">
    <source>
        <dbReference type="ARBA" id="ARBA00023125"/>
    </source>
</evidence>
<dbReference type="SMART" id="SM00980">
    <property type="entry name" value="THAP"/>
    <property type="match status" value="1"/>
</dbReference>
<name>A0A9P0GAP6_9CUCU</name>
<keyword evidence="1" id="KW-0479">Metal-binding</keyword>
<reference evidence="7" key="1">
    <citation type="submission" date="2022-01" db="EMBL/GenBank/DDBJ databases">
        <authorList>
            <person name="King R."/>
        </authorList>
    </citation>
    <scope>NUCLEOTIDE SEQUENCE</scope>
</reference>
<dbReference type="GO" id="GO:0043565">
    <property type="term" value="F:sequence-specific DNA binding"/>
    <property type="evidence" value="ECO:0007669"/>
    <property type="project" value="InterPro"/>
</dbReference>
<dbReference type="InterPro" id="IPR026516">
    <property type="entry name" value="THAP1/10"/>
</dbReference>
<dbReference type="PROSITE" id="PS50950">
    <property type="entry name" value="ZF_THAP"/>
    <property type="match status" value="1"/>
</dbReference>
<dbReference type="PANTHER" id="PTHR46600">
    <property type="entry name" value="THAP DOMAIN-CONTAINING"/>
    <property type="match status" value="1"/>
</dbReference>
<sequence length="200" mass="23463">MSLPEWMPPIHYRCLVPNCYSLYYWPADPGFVNKQFYKLPLDESRRKEWLDILQVPYTKSKYSRVCVDHFSKNAFLIGCKKRRLNKFAKPFRMRIPEVGENVEVNTSQSIVPSPINTKLNELSQDCNEEIVHNVEVTSEKNENTHSTTDINKSLADVKKEKKLRRKAKHKKSSGQTKVYVVYKLPSGRKVMFYHLPILNK</sequence>
<dbReference type="EMBL" id="OV651825">
    <property type="protein sequence ID" value="CAH1102727.1"/>
    <property type="molecule type" value="Genomic_DNA"/>
</dbReference>
<keyword evidence="2 5" id="KW-0863">Zinc-finger</keyword>
<dbReference type="GO" id="GO:0008270">
    <property type="term" value="F:zinc ion binding"/>
    <property type="evidence" value="ECO:0007669"/>
    <property type="project" value="UniProtKB-KW"/>
</dbReference>
<dbReference type="AlphaFoldDB" id="A0A9P0GAP6"/>
<dbReference type="PANTHER" id="PTHR46600:SF11">
    <property type="entry name" value="THAP DOMAIN-CONTAINING PROTEIN 10"/>
    <property type="match status" value="1"/>
</dbReference>
<protein>
    <recommendedName>
        <fullName evidence="6">THAP-type domain-containing protein</fullName>
    </recommendedName>
</protein>
<organism evidence="7 8">
    <name type="scientific">Psylliodes chrysocephalus</name>
    <dbReference type="NCBI Taxonomy" id="3402493"/>
    <lineage>
        <taxon>Eukaryota</taxon>
        <taxon>Metazoa</taxon>
        <taxon>Ecdysozoa</taxon>
        <taxon>Arthropoda</taxon>
        <taxon>Hexapoda</taxon>
        <taxon>Insecta</taxon>
        <taxon>Pterygota</taxon>
        <taxon>Neoptera</taxon>
        <taxon>Endopterygota</taxon>
        <taxon>Coleoptera</taxon>
        <taxon>Polyphaga</taxon>
        <taxon>Cucujiformia</taxon>
        <taxon>Chrysomeloidea</taxon>
        <taxon>Chrysomelidae</taxon>
        <taxon>Galerucinae</taxon>
        <taxon>Alticini</taxon>
        <taxon>Psylliodes</taxon>
    </lineage>
</organism>
<keyword evidence="4 5" id="KW-0238">DNA-binding</keyword>
<proteinExistence type="predicted"/>
<evidence type="ECO:0000256" key="3">
    <source>
        <dbReference type="ARBA" id="ARBA00022833"/>
    </source>
</evidence>
<dbReference type="InterPro" id="IPR006612">
    <property type="entry name" value="THAP_Znf"/>
</dbReference>
<evidence type="ECO:0000313" key="8">
    <source>
        <dbReference type="Proteomes" id="UP001153636"/>
    </source>
</evidence>
<evidence type="ECO:0000256" key="1">
    <source>
        <dbReference type="ARBA" id="ARBA00022723"/>
    </source>
</evidence>
<dbReference type="SUPFAM" id="SSF57716">
    <property type="entry name" value="Glucocorticoid receptor-like (DNA-binding domain)"/>
    <property type="match status" value="1"/>
</dbReference>
<dbReference type="InterPro" id="IPR038441">
    <property type="entry name" value="THAP_Znf_sf"/>
</dbReference>
<dbReference type="Gene3D" id="6.20.210.20">
    <property type="entry name" value="THAP domain"/>
    <property type="match status" value="1"/>
</dbReference>
<keyword evidence="3" id="KW-0862">Zinc</keyword>
<gene>
    <name evidence="7" type="ORF">PSYICH_LOCUS3970</name>
</gene>
<evidence type="ECO:0000259" key="6">
    <source>
        <dbReference type="PROSITE" id="PS50950"/>
    </source>
</evidence>
<evidence type="ECO:0000256" key="5">
    <source>
        <dbReference type="PROSITE-ProRule" id="PRU00309"/>
    </source>
</evidence>
<dbReference type="OrthoDB" id="7331812at2759"/>
<accession>A0A9P0GAP6</accession>
<dbReference type="Pfam" id="PF05485">
    <property type="entry name" value="THAP"/>
    <property type="match status" value="1"/>
</dbReference>